<evidence type="ECO:0000256" key="1">
    <source>
        <dbReference type="ARBA" id="ARBA00004496"/>
    </source>
</evidence>
<dbReference type="AlphaFoldDB" id="A0A1M5Y8A0"/>
<organism evidence="18 19">
    <name type="scientific">Clostridium collagenovorans DSM 3089</name>
    <dbReference type="NCBI Taxonomy" id="1121306"/>
    <lineage>
        <taxon>Bacteria</taxon>
        <taxon>Bacillati</taxon>
        <taxon>Bacillota</taxon>
        <taxon>Clostridia</taxon>
        <taxon>Eubacteriales</taxon>
        <taxon>Clostridiaceae</taxon>
        <taxon>Clostridium</taxon>
    </lineage>
</organism>
<accession>A0A1M5Y8A0</accession>
<evidence type="ECO:0000256" key="8">
    <source>
        <dbReference type="ARBA" id="ARBA00022840"/>
    </source>
</evidence>
<dbReference type="InterPro" id="IPR000713">
    <property type="entry name" value="Mur_ligase_N"/>
</dbReference>
<dbReference type="Proteomes" id="UP000184526">
    <property type="component" value="Unassembled WGS sequence"/>
</dbReference>
<dbReference type="GO" id="GO:0071555">
    <property type="term" value="P:cell wall organization"/>
    <property type="evidence" value="ECO:0007669"/>
    <property type="project" value="UniProtKB-KW"/>
</dbReference>
<feature type="domain" description="Mur ligase N-terminal catalytic" evidence="15">
    <location>
        <begin position="12"/>
        <end position="110"/>
    </location>
</feature>
<dbReference type="HAMAP" id="MF_00046">
    <property type="entry name" value="MurC"/>
    <property type="match status" value="1"/>
</dbReference>
<dbReference type="Pfam" id="PF08245">
    <property type="entry name" value="Mur_ligase_M"/>
    <property type="match status" value="1"/>
</dbReference>
<evidence type="ECO:0000256" key="7">
    <source>
        <dbReference type="ARBA" id="ARBA00022741"/>
    </source>
</evidence>
<evidence type="ECO:0000256" key="10">
    <source>
        <dbReference type="ARBA" id="ARBA00022984"/>
    </source>
</evidence>
<keyword evidence="5 14" id="KW-0436">Ligase</keyword>
<dbReference type="InterPro" id="IPR005758">
    <property type="entry name" value="UDP-N-AcMur_Ala_ligase_MurC"/>
</dbReference>
<dbReference type="STRING" id="1121306.SAMN02745196_02731"/>
<keyword evidence="10 14" id="KW-0573">Peptidoglycan synthesis</keyword>
<dbReference type="GO" id="GO:0005524">
    <property type="term" value="F:ATP binding"/>
    <property type="evidence" value="ECO:0007669"/>
    <property type="project" value="UniProtKB-UniRule"/>
</dbReference>
<feature type="binding site" evidence="14">
    <location>
        <begin position="118"/>
        <end position="124"/>
    </location>
    <ligand>
        <name>ATP</name>
        <dbReference type="ChEBI" id="CHEBI:30616"/>
    </ligand>
</feature>
<evidence type="ECO:0000259" key="16">
    <source>
        <dbReference type="Pfam" id="PF02875"/>
    </source>
</evidence>
<evidence type="ECO:0000256" key="11">
    <source>
        <dbReference type="ARBA" id="ARBA00023306"/>
    </source>
</evidence>
<evidence type="ECO:0000256" key="3">
    <source>
        <dbReference type="ARBA" id="ARBA00012211"/>
    </source>
</evidence>
<evidence type="ECO:0000256" key="2">
    <source>
        <dbReference type="ARBA" id="ARBA00004752"/>
    </source>
</evidence>
<dbReference type="GO" id="GO:0051301">
    <property type="term" value="P:cell division"/>
    <property type="evidence" value="ECO:0007669"/>
    <property type="project" value="UniProtKB-KW"/>
</dbReference>
<dbReference type="RefSeq" id="WP_072832558.1">
    <property type="nucleotide sequence ID" value="NZ_FQXP01000012.1"/>
</dbReference>
<sequence>MSFNFIEDKNKKVHFIGIGGVSMSGLAEILLENGYKVSGSDRAASPMTEKLKNLGATIYIGQSAENIKDADIVVYTAAIAEDDPELMKARELNLILLTRAEFLGKIMQGHKYNISVSGTHGKTTTTSMLAHVLLEENVDPTILVGGKLDSISGNVRVGHSDYFLTEGCEYKESFLNFFPHIGIILNIDEDHLDYYKDINHIKQAFSKFIDTIDEDGYLIANIEDENMLEILGTPKCNVLTFGLNHGMVQAKNISFNEHGCGNFDVYKDGAFLFHVSLNVPGKHNVLNSLSAICTGLALNLSNDAIVNGLLSFSGTHRRFERKGVKNNITIIDDYAHHPTEIKAALDTISKYPHKKIFTLFQPHTYTRTLTLFDEFVACFTGVDNLILLDIYAAREKDNGVVSSTMLGDKLRELGTNCLNIHDFKEAVAYLKENASEGDIIFTVGAGDVYTIGEDFLKA</sequence>
<dbReference type="PANTHER" id="PTHR43445">
    <property type="entry name" value="UDP-N-ACETYLMURAMATE--L-ALANINE LIGASE-RELATED"/>
    <property type="match status" value="1"/>
</dbReference>
<dbReference type="UniPathway" id="UPA00219"/>
<keyword evidence="19" id="KW-1185">Reference proteome</keyword>
<dbReference type="InterPro" id="IPR036565">
    <property type="entry name" value="Mur-like_cat_sf"/>
</dbReference>
<dbReference type="Gene3D" id="3.40.1190.10">
    <property type="entry name" value="Mur-like, catalytic domain"/>
    <property type="match status" value="1"/>
</dbReference>
<comment type="similarity">
    <text evidence="14">Belongs to the MurCDEF family.</text>
</comment>
<comment type="subcellular location">
    <subcellularLocation>
        <location evidence="1 14">Cytoplasm</location>
    </subcellularLocation>
</comment>
<dbReference type="EMBL" id="FQXP01000012">
    <property type="protein sequence ID" value="SHI08305.1"/>
    <property type="molecule type" value="Genomic_DNA"/>
</dbReference>
<dbReference type="SUPFAM" id="SSF53623">
    <property type="entry name" value="MurD-like peptide ligases, catalytic domain"/>
    <property type="match status" value="1"/>
</dbReference>
<evidence type="ECO:0000313" key="18">
    <source>
        <dbReference type="EMBL" id="SHI08305.1"/>
    </source>
</evidence>
<evidence type="ECO:0000259" key="17">
    <source>
        <dbReference type="Pfam" id="PF08245"/>
    </source>
</evidence>
<dbReference type="EC" id="6.3.2.8" evidence="3 14"/>
<keyword evidence="9 14" id="KW-0133">Cell shape</keyword>
<dbReference type="Gene3D" id="3.40.50.720">
    <property type="entry name" value="NAD(P)-binding Rossmann-like Domain"/>
    <property type="match status" value="1"/>
</dbReference>
<dbReference type="InterPro" id="IPR050061">
    <property type="entry name" value="MurCDEF_pg_biosynth"/>
</dbReference>
<evidence type="ECO:0000256" key="4">
    <source>
        <dbReference type="ARBA" id="ARBA00022490"/>
    </source>
</evidence>
<evidence type="ECO:0000256" key="9">
    <source>
        <dbReference type="ARBA" id="ARBA00022960"/>
    </source>
</evidence>
<reference evidence="18 19" key="1">
    <citation type="submission" date="2016-11" db="EMBL/GenBank/DDBJ databases">
        <authorList>
            <person name="Jaros S."/>
            <person name="Januszkiewicz K."/>
            <person name="Wedrychowicz H."/>
        </authorList>
    </citation>
    <scope>NUCLEOTIDE SEQUENCE [LARGE SCALE GENOMIC DNA]</scope>
    <source>
        <strain evidence="18 19">DSM 3089</strain>
    </source>
</reference>
<keyword evidence="11 14" id="KW-0131">Cell cycle</keyword>
<keyword evidence="8 14" id="KW-0067">ATP-binding</keyword>
<evidence type="ECO:0000256" key="12">
    <source>
        <dbReference type="ARBA" id="ARBA00023316"/>
    </source>
</evidence>
<dbReference type="InterPro" id="IPR013221">
    <property type="entry name" value="Mur_ligase_cen"/>
</dbReference>
<dbReference type="InterPro" id="IPR036615">
    <property type="entry name" value="Mur_ligase_C_dom_sf"/>
</dbReference>
<dbReference type="Gene3D" id="3.90.190.20">
    <property type="entry name" value="Mur ligase, C-terminal domain"/>
    <property type="match status" value="1"/>
</dbReference>
<keyword evidence="12 14" id="KW-0961">Cell wall biogenesis/degradation</keyword>
<evidence type="ECO:0000256" key="13">
    <source>
        <dbReference type="ARBA" id="ARBA00047833"/>
    </source>
</evidence>
<keyword evidence="4 14" id="KW-0963">Cytoplasm</keyword>
<dbReference type="SUPFAM" id="SSF53244">
    <property type="entry name" value="MurD-like peptide ligases, peptide-binding domain"/>
    <property type="match status" value="1"/>
</dbReference>
<evidence type="ECO:0000259" key="15">
    <source>
        <dbReference type="Pfam" id="PF01225"/>
    </source>
</evidence>
<dbReference type="GO" id="GO:0009252">
    <property type="term" value="P:peptidoglycan biosynthetic process"/>
    <property type="evidence" value="ECO:0007669"/>
    <property type="project" value="UniProtKB-UniRule"/>
</dbReference>
<evidence type="ECO:0000256" key="5">
    <source>
        <dbReference type="ARBA" id="ARBA00022598"/>
    </source>
</evidence>
<dbReference type="OrthoDB" id="9804126at2"/>
<dbReference type="InterPro" id="IPR004101">
    <property type="entry name" value="Mur_ligase_C"/>
</dbReference>
<evidence type="ECO:0000256" key="6">
    <source>
        <dbReference type="ARBA" id="ARBA00022618"/>
    </source>
</evidence>
<dbReference type="NCBIfam" id="TIGR01082">
    <property type="entry name" value="murC"/>
    <property type="match status" value="1"/>
</dbReference>
<feature type="domain" description="Mur ligase central" evidence="17">
    <location>
        <begin position="116"/>
        <end position="294"/>
    </location>
</feature>
<feature type="domain" description="Mur ligase C-terminal" evidence="16">
    <location>
        <begin position="317"/>
        <end position="446"/>
    </location>
</feature>
<dbReference type="GO" id="GO:0005737">
    <property type="term" value="C:cytoplasm"/>
    <property type="evidence" value="ECO:0007669"/>
    <property type="project" value="UniProtKB-SubCell"/>
</dbReference>
<comment type="catalytic activity">
    <reaction evidence="13 14">
        <text>UDP-N-acetyl-alpha-D-muramate + L-alanine + ATP = UDP-N-acetyl-alpha-D-muramoyl-L-alanine + ADP + phosphate + H(+)</text>
        <dbReference type="Rhea" id="RHEA:23372"/>
        <dbReference type="ChEBI" id="CHEBI:15378"/>
        <dbReference type="ChEBI" id="CHEBI:30616"/>
        <dbReference type="ChEBI" id="CHEBI:43474"/>
        <dbReference type="ChEBI" id="CHEBI:57972"/>
        <dbReference type="ChEBI" id="CHEBI:70757"/>
        <dbReference type="ChEBI" id="CHEBI:83898"/>
        <dbReference type="ChEBI" id="CHEBI:456216"/>
        <dbReference type="EC" id="6.3.2.8"/>
    </reaction>
</comment>
<dbReference type="SUPFAM" id="SSF51984">
    <property type="entry name" value="MurCD N-terminal domain"/>
    <property type="match status" value="1"/>
</dbReference>
<dbReference type="GO" id="GO:0008360">
    <property type="term" value="P:regulation of cell shape"/>
    <property type="evidence" value="ECO:0007669"/>
    <property type="project" value="UniProtKB-KW"/>
</dbReference>
<evidence type="ECO:0000313" key="19">
    <source>
        <dbReference type="Proteomes" id="UP000184526"/>
    </source>
</evidence>
<comment type="function">
    <text evidence="14">Cell wall formation.</text>
</comment>
<dbReference type="GO" id="GO:0008763">
    <property type="term" value="F:UDP-N-acetylmuramate-L-alanine ligase activity"/>
    <property type="evidence" value="ECO:0007669"/>
    <property type="project" value="UniProtKB-UniRule"/>
</dbReference>
<keyword evidence="7 14" id="KW-0547">Nucleotide-binding</keyword>
<protein>
    <recommendedName>
        <fullName evidence="3 14">UDP-N-acetylmuramate--L-alanine ligase</fullName>
        <ecNumber evidence="3 14">6.3.2.8</ecNumber>
    </recommendedName>
    <alternativeName>
        <fullName evidence="14">UDP-N-acetylmuramoyl-L-alanine synthetase</fullName>
    </alternativeName>
</protein>
<comment type="pathway">
    <text evidence="2 14">Cell wall biogenesis; peptidoglycan biosynthesis.</text>
</comment>
<keyword evidence="6 14" id="KW-0132">Cell division</keyword>
<name>A0A1M5Y8A0_9CLOT</name>
<dbReference type="Pfam" id="PF01225">
    <property type="entry name" value="Mur_ligase"/>
    <property type="match status" value="1"/>
</dbReference>
<proteinExistence type="inferred from homology"/>
<dbReference type="PANTHER" id="PTHR43445:SF3">
    <property type="entry name" value="UDP-N-ACETYLMURAMATE--L-ALANINE LIGASE"/>
    <property type="match status" value="1"/>
</dbReference>
<evidence type="ECO:0000256" key="14">
    <source>
        <dbReference type="HAMAP-Rule" id="MF_00046"/>
    </source>
</evidence>
<dbReference type="Pfam" id="PF02875">
    <property type="entry name" value="Mur_ligase_C"/>
    <property type="match status" value="1"/>
</dbReference>
<gene>
    <name evidence="14" type="primary">murC</name>
    <name evidence="18" type="ORF">SAMN02745196_02731</name>
</gene>